<keyword evidence="2" id="KW-0176">Collagen</keyword>
<evidence type="ECO:0000313" key="2">
    <source>
        <dbReference type="EMBL" id="NIG59472.1"/>
    </source>
</evidence>
<evidence type="ECO:0000256" key="1">
    <source>
        <dbReference type="SAM" id="MobiDB-lite"/>
    </source>
</evidence>
<sequence>MQVEGGIGVLSRKLGGCQERGPGSDLVADPEERGVRRERKGNWDSWDRKVTEVQRVKRVQQAPRDYLELVTKMRPPWSSLCYIMMPRLFSPHTQAPQNEMQQTSLFTPHPGMPGSQGHPGELGPRGPIGPPPLVFKSTSSRKQALIRQSDPTQGAPGPVGPPGAGGPPGSAGPPGTRGPPGKDGERGEKVRERWDKKEAQGQVAPGAILVPLGSRGHPEEGKMENRDFVDHLDHLDL</sequence>
<feature type="compositionally biased region" description="Basic and acidic residues" evidence="1">
    <location>
        <begin position="216"/>
        <end position="237"/>
    </location>
</feature>
<dbReference type="EMBL" id="PGGH01107843">
    <property type="protein sequence ID" value="NIG59472.1"/>
    <property type="molecule type" value="Genomic_DNA"/>
</dbReference>
<organism evidence="2 3">
    <name type="scientific">Pontoporia blainvillei</name>
    <name type="common">Franciscana</name>
    <name type="synonym">Delphinus blainvillei</name>
    <dbReference type="NCBI Taxonomy" id="48723"/>
    <lineage>
        <taxon>Eukaryota</taxon>
        <taxon>Metazoa</taxon>
        <taxon>Chordata</taxon>
        <taxon>Craniata</taxon>
        <taxon>Vertebrata</taxon>
        <taxon>Euteleostomi</taxon>
        <taxon>Mammalia</taxon>
        <taxon>Eutheria</taxon>
        <taxon>Laurasiatheria</taxon>
        <taxon>Artiodactyla</taxon>
        <taxon>Whippomorpha</taxon>
        <taxon>Cetacea</taxon>
        <taxon>Odontoceti</taxon>
        <taxon>Pontoporiidae</taxon>
        <taxon>Pontoporia</taxon>
    </lineage>
</organism>
<reference evidence="2" key="1">
    <citation type="submission" date="2018-05" db="EMBL/GenBank/DDBJ databases">
        <authorList>
            <person name="Pedro S.L.S."/>
            <person name="Freitas R.C."/>
            <person name="Barreto A.S."/>
            <person name="Lima A.O.S."/>
        </authorList>
    </citation>
    <scope>NUCLEOTIDE SEQUENCE</scope>
    <source>
        <strain evidence="2">BP203</strain>
        <tissue evidence="2">Muscle</tissue>
    </source>
</reference>
<feature type="compositionally biased region" description="Basic and acidic residues" evidence="1">
    <location>
        <begin position="30"/>
        <end position="39"/>
    </location>
</feature>
<evidence type="ECO:0000313" key="3">
    <source>
        <dbReference type="Proteomes" id="UP001165941"/>
    </source>
</evidence>
<protein>
    <submittedName>
        <fullName evidence="2">Collagen alpha-1(XXII) chain</fullName>
    </submittedName>
</protein>
<feature type="region of interest" description="Disordered" evidence="1">
    <location>
        <begin position="103"/>
        <end position="237"/>
    </location>
</feature>
<comment type="caution">
    <text evidence="2">The sequence shown here is derived from an EMBL/GenBank/DDBJ whole genome shotgun (WGS) entry which is preliminary data.</text>
</comment>
<feature type="region of interest" description="Disordered" evidence="1">
    <location>
        <begin position="12"/>
        <end position="39"/>
    </location>
</feature>
<proteinExistence type="predicted"/>
<accession>A0ABX0S613</accession>
<keyword evidence="3" id="KW-1185">Reference proteome</keyword>
<dbReference type="Proteomes" id="UP001165941">
    <property type="component" value="Unassembled WGS sequence"/>
</dbReference>
<dbReference type="PANTHER" id="PTHR24637:SF428">
    <property type="entry name" value="SCAVENGER RECEPTOR CLASS A MEMBER 3"/>
    <property type="match status" value="1"/>
</dbReference>
<dbReference type="PANTHER" id="PTHR24637">
    <property type="entry name" value="COLLAGEN"/>
    <property type="match status" value="1"/>
</dbReference>
<dbReference type="GO" id="GO:0005581">
    <property type="term" value="C:collagen trimer"/>
    <property type="evidence" value="ECO:0007669"/>
    <property type="project" value="UniProtKB-KW"/>
</dbReference>
<feature type="compositionally biased region" description="Basic and acidic residues" evidence="1">
    <location>
        <begin position="180"/>
        <end position="199"/>
    </location>
</feature>
<name>A0ABX0S613_PONBL</name>
<gene>
    <name evidence="2" type="ORF">BU61_2947</name>
</gene>